<evidence type="ECO:0000313" key="2">
    <source>
        <dbReference type="EMBL" id="CZR33618.1"/>
    </source>
</evidence>
<dbReference type="SUPFAM" id="SSF51735">
    <property type="entry name" value="NAD(P)-binding Rossmann-fold domains"/>
    <property type="match status" value="1"/>
</dbReference>
<dbReference type="RefSeq" id="XP_031074810.1">
    <property type="nucleotide sequence ID" value="XM_031228972.1"/>
</dbReference>
<dbReference type="InterPro" id="IPR002364">
    <property type="entry name" value="Quin_OxRdtase/zeta-crystal_CS"/>
</dbReference>
<name>A0A1L7V419_FUSPR</name>
<dbReference type="Gene3D" id="3.90.180.10">
    <property type="entry name" value="Medium-chain alcohol dehydrogenases, catalytic domain"/>
    <property type="match status" value="1"/>
</dbReference>
<dbReference type="InterPro" id="IPR020843">
    <property type="entry name" value="ER"/>
</dbReference>
<protein>
    <submittedName>
        <fullName evidence="2">Related to quinone reductase</fullName>
    </submittedName>
</protein>
<feature type="domain" description="Enoyl reductase (ER)" evidence="1">
    <location>
        <begin position="12"/>
        <end position="326"/>
    </location>
</feature>
<dbReference type="Gene3D" id="3.40.50.720">
    <property type="entry name" value="NAD(P)-binding Rossmann-like Domain"/>
    <property type="match status" value="1"/>
</dbReference>
<dbReference type="GeneID" id="42046550"/>
<organism evidence="2 3">
    <name type="scientific">Fusarium proliferatum (strain ET1)</name>
    <name type="common">Orchid endophyte fungus</name>
    <dbReference type="NCBI Taxonomy" id="1227346"/>
    <lineage>
        <taxon>Eukaryota</taxon>
        <taxon>Fungi</taxon>
        <taxon>Dikarya</taxon>
        <taxon>Ascomycota</taxon>
        <taxon>Pezizomycotina</taxon>
        <taxon>Sordariomycetes</taxon>
        <taxon>Hypocreomycetidae</taxon>
        <taxon>Hypocreales</taxon>
        <taxon>Nectriaceae</taxon>
        <taxon>Fusarium</taxon>
        <taxon>Fusarium fujikuroi species complex</taxon>
    </lineage>
</organism>
<proteinExistence type="predicted"/>
<keyword evidence="3" id="KW-1185">Reference proteome</keyword>
<dbReference type="InterPro" id="IPR013149">
    <property type="entry name" value="ADH-like_C"/>
</dbReference>
<dbReference type="Pfam" id="PF00107">
    <property type="entry name" value="ADH_zinc_N"/>
    <property type="match status" value="1"/>
</dbReference>
<dbReference type="CDD" id="cd08241">
    <property type="entry name" value="QOR1"/>
    <property type="match status" value="1"/>
</dbReference>
<dbReference type="InterPro" id="IPR011032">
    <property type="entry name" value="GroES-like_sf"/>
</dbReference>
<dbReference type="PANTHER" id="PTHR43677">
    <property type="entry name" value="SHORT-CHAIN DEHYDROGENASE/REDUCTASE"/>
    <property type="match status" value="1"/>
</dbReference>
<gene>
    <name evidence="2" type="ORF">FPRO_01663</name>
</gene>
<dbReference type="EMBL" id="FJOF01000001">
    <property type="protein sequence ID" value="CZR33618.1"/>
    <property type="molecule type" value="Genomic_DNA"/>
</dbReference>
<dbReference type="PANTHER" id="PTHR43677:SF4">
    <property type="entry name" value="QUINONE OXIDOREDUCTASE-LIKE PROTEIN 2"/>
    <property type="match status" value="1"/>
</dbReference>
<dbReference type="InterPro" id="IPR051397">
    <property type="entry name" value="Zn-ADH-like_protein"/>
</dbReference>
<dbReference type="PROSITE" id="PS01162">
    <property type="entry name" value="QOR_ZETA_CRYSTAL"/>
    <property type="match status" value="1"/>
</dbReference>
<dbReference type="AlphaFoldDB" id="A0A1L7V419"/>
<sequence length="336" mass="35855">MRGIQITEYLKGPDQLTVSDLPDPKPTDNEYLIQVHAAAANFFDILQIQGKYQNQPPFPWIAGAEFAGTVVATPKGSSNPKFPVGSRVFGASQGAFATKIKAKEETLLPVPDGWSFKEAAGLFVTAPTSYGALVVRAGVKKGDYVLVHAAAGGVGLAAVQVAKAFGATVIATASTQHKLDIAKSYGADHVISYNDATWPAKVKALTPKSRGVDIVYDPVGLIDLSTKCTAWNGRILVIGFAAGKIEKVAMNKVLLKNISIVGLHWGAYSIHERETIPKVWNGIMDLVKQGKLRGTEYTDEEFVGLERTGAALKALGGRGTWGKVVIKIPEEGQSKL</sequence>
<evidence type="ECO:0000259" key="1">
    <source>
        <dbReference type="SMART" id="SM00829"/>
    </source>
</evidence>
<dbReference type="SUPFAM" id="SSF50129">
    <property type="entry name" value="GroES-like"/>
    <property type="match status" value="1"/>
</dbReference>
<reference evidence="3" key="1">
    <citation type="journal article" date="2016" name="Genome Biol. Evol.">
        <title>Comparative 'omics' of the Fusarium fujikuroi species complex highlights differences in genetic potential and metabolite synthesis.</title>
        <authorList>
            <person name="Niehaus E.-M."/>
            <person name="Muensterkoetter M."/>
            <person name="Proctor R.H."/>
            <person name="Brown D.W."/>
            <person name="Sharon A."/>
            <person name="Idan Y."/>
            <person name="Oren-Young L."/>
            <person name="Sieber C.M."/>
            <person name="Novak O."/>
            <person name="Pencik A."/>
            <person name="Tarkowska D."/>
            <person name="Hromadova K."/>
            <person name="Freeman S."/>
            <person name="Maymon M."/>
            <person name="Elazar M."/>
            <person name="Youssef S.A."/>
            <person name="El-Shabrawy E.S.M."/>
            <person name="Shalaby A.B.A."/>
            <person name="Houterman P."/>
            <person name="Brock N.L."/>
            <person name="Burkhardt I."/>
            <person name="Tsavkelova E.A."/>
            <person name="Dickschat J.S."/>
            <person name="Galuszka P."/>
            <person name="Gueldener U."/>
            <person name="Tudzynski B."/>
        </authorList>
    </citation>
    <scope>NUCLEOTIDE SEQUENCE [LARGE SCALE GENOMIC DNA]</scope>
    <source>
        <strain evidence="3">ET1</strain>
    </source>
</reference>
<dbReference type="GO" id="GO:0016491">
    <property type="term" value="F:oxidoreductase activity"/>
    <property type="evidence" value="ECO:0007669"/>
    <property type="project" value="InterPro"/>
</dbReference>
<dbReference type="InterPro" id="IPR013154">
    <property type="entry name" value="ADH-like_N"/>
</dbReference>
<dbReference type="GO" id="GO:0005739">
    <property type="term" value="C:mitochondrion"/>
    <property type="evidence" value="ECO:0007669"/>
    <property type="project" value="TreeGrafter"/>
</dbReference>
<dbReference type="VEuPathDB" id="FungiDB:FPRO_01663"/>
<dbReference type="Proteomes" id="UP000183971">
    <property type="component" value="Unassembled WGS sequence"/>
</dbReference>
<comment type="caution">
    <text evidence="2">The sequence shown here is derived from an EMBL/GenBank/DDBJ whole genome shotgun (WGS) entry which is preliminary data.</text>
</comment>
<dbReference type="Pfam" id="PF08240">
    <property type="entry name" value="ADH_N"/>
    <property type="match status" value="1"/>
</dbReference>
<accession>A0A1L7V419</accession>
<evidence type="ECO:0000313" key="3">
    <source>
        <dbReference type="Proteomes" id="UP000183971"/>
    </source>
</evidence>
<dbReference type="InterPro" id="IPR036291">
    <property type="entry name" value="NAD(P)-bd_dom_sf"/>
</dbReference>
<dbReference type="SMART" id="SM00829">
    <property type="entry name" value="PKS_ER"/>
    <property type="match status" value="1"/>
</dbReference>
<dbReference type="GO" id="GO:0008270">
    <property type="term" value="F:zinc ion binding"/>
    <property type="evidence" value="ECO:0007669"/>
    <property type="project" value="InterPro"/>
</dbReference>